<dbReference type="SUPFAM" id="SSF55729">
    <property type="entry name" value="Acyl-CoA N-acyltransferases (Nat)"/>
    <property type="match status" value="1"/>
</dbReference>
<gene>
    <name evidence="2" type="ORF">FOY91_19120</name>
</gene>
<dbReference type="EMBL" id="VNIM01000125">
    <property type="protein sequence ID" value="TVV70424.1"/>
    <property type="molecule type" value="Genomic_DNA"/>
</dbReference>
<dbReference type="InterPro" id="IPR016181">
    <property type="entry name" value="Acyl_CoA_acyltransferase"/>
</dbReference>
<evidence type="ECO:0000259" key="1">
    <source>
        <dbReference type="PROSITE" id="PS51186"/>
    </source>
</evidence>
<accession>A0A558QTH1</accession>
<keyword evidence="3" id="KW-1185">Reference proteome</keyword>
<proteinExistence type="predicted"/>
<feature type="domain" description="N-acetyltransferase" evidence="1">
    <location>
        <begin position="34"/>
        <end position="183"/>
    </location>
</feature>
<dbReference type="Proteomes" id="UP000318681">
    <property type="component" value="Unassembled WGS sequence"/>
</dbReference>
<comment type="caution">
    <text evidence="2">The sequence shown here is derived from an EMBL/GenBank/DDBJ whole genome shotgun (WGS) entry which is preliminary data.</text>
</comment>
<protein>
    <submittedName>
        <fullName evidence="2">GNAT family N-acetyltransferase</fullName>
    </submittedName>
</protein>
<dbReference type="AlphaFoldDB" id="A0A558QTH1"/>
<dbReference type="Gene3D" id="3.40.630.30">
    <property type="match status" value="1"/>
</dbReference>
<keyword evidence="2" id="KW-0808">Transferase</keyword>
<evidence type="ECO:0000313" key="3">
    <source>
        <dbReference type="Proteomes" id="UP000318681"/>
    </source>
</evidence>
<dbReference type="GO" id="GO:0016747">
    <property type="term" value="F:acyltransferase activity, transferring groups other than amino-acyl groups"/>
    <property type="evidence" value="ECO:0007669"/>
    <property type="project" value="InterPro"/>
</dbReference>
<dbReference type="PROSITE" id="PS51186">
    <property type="entry name" value="GNAT"/>
    <property type="match status" value="1"/>
</dbReference>
<dbReference type="CDD" id="cd04301">
    <property type="entry name" value="NAT_SF"/>
    <property type="match status" value="1"/>
</dbReference>
<dbReference type="Pfam" id="PF13302">
    <property type="entry name" value="Acetyltransf_3"/>
    <property type="match status" value="1"/>
</dbReference>
<dbReference type="PANTHER" id="PTHR43610">
    <property type="entry name" value="BLL6696 PROTEIN"/>
    <property type="match status" value="1"/>
</dbReference>
<evidence type="ECO:0000313" key="2">
    <source>
        <dbReference type="EMBL" id="TVV70424.1"/>
    </source>
</evidence>
<dbReference type="OrthoDB" id="5295305at2"/>
<organism evidence="2 3">
    <name type="scientific">Alterirhizorhabdus solaris</name>
    <dbReference type="NCBI Taxonomy" id="2529389"/>
    <lineage>
        <taxon>Bacteria</taxon>
        <taxon>Pseudomonadati</taxon>
        <taxon>Pseudomonadota</taxon>
        <taxon>Alphaproteobacteria</taxon>
        <taxon>Sphingomonadales</taxon>
        <taxon>Rhizorhabdaceae</taxon>
        <taxon>Alterirhizorhabdus</taxon>
    </lineage>
</organism>
<name>A0A558QTH1_9SPHN</name>
<dbReference type="InterPro" id="IPR000182">
    <property type="entry name" value="GNAT_dom"/>
</dbReference>
<dbReference type="PANTHER" id="PTHR43610:SF1">
    <property type="entry name" value="N-ACETYLTRANSFERASE DOMAIN-CONTAINING PROTEIN"/>
    <property type="match status" value="1"/>
</dbReference>
<sequence>MPDTARPGARADRLTAPLADGVAHLEPLGESHREPLRAACAADPAIWDIYPVSYAGAGFDPAFDALTDTAGRVPFAALAGGVLVGMTGYLNIAGKHRVLEIGGTYLAPAARGSGLNRRFKQLLIDHAFACGFHRIEFRIDARNARSQAAVEKLGARREGVLRDHMITWTGHVRDTVVFAILQREWAAR</sequence>
<reference evidence="2 3" key="1">
    <citation type="submission" date="2019-07" db="EMBL/GenBank/DDBJ databases">
        <title>Sphingomonas solaris sp. nov., isolated from a solar panel from Boston, Massachusetts.</title>
        <authorList>
            <person name="Tanner K."/>
            <person name="Pascual J."/>
            <person name="Mancuso C."/>
            <person name="Pereto J."/>
            <person name="Khalil A."/>
            <person name="Vilanova C."/>
        </authorList>
    </citation>
    <scope>NUCLEOTIDE SEQUENCE [LARGE SCALE GENOMIC DNA]</scope>
    <source>
        <strain evidence="2 3">R4DWN</strain>
    </source>
</reference>
<dbReference type="RefSeq" id="WP_145155332.1">
    <property type="nucleotide sequence ID" value="NZ_VNIM01000125.1"/>
</dbReference>